<reference evidence="4" key="1">
    <citation type="submission" date="2022-10" db="EMBL/GenBank/DDBJ databases">
        <authorList>
            <person name="Yue Y."/>
        </authorList>
    </citation>
    <scope>NUCLEOTIDE SEQUENCE</scope>
    <source>
        <strain evidence="4">Z654</strain>
    </source>
</reference>
<dbReference type="Gene3D" id="3.30.910.20">
    <property type="entry name" value="Skp domain"/>
    <property type="match status" value="1"/>
</dbReference>
<dbReference type="InterPro" id="IPR005632">
    <property type="entry name" value="Chaperone_Skp"/>
</dbReference>
<evidence type="ECO:0000256" key="3">
    <source>
        <dbReference type="SAM" id="SignalP"/>
    </source>
</evidence>
<dbReference type="SUPFAM" id="SSF111384">
    <property type="entry name" value="OmpH-like"/>
    <property type="match status" value="1"/>
</dbReference>
<dbReference type="RefSeq" id="WP_263953128.1">
    <property type="nucleotide sequence ID" value="NZ_JAOYFC010000001.1"/>
</dbReference>
<protein>
    <submittedName>
        <fullName evidence="4">OmpH family outer membrane protein</fullName>
    </submittedName>
</protein>
<accession>A0AAE3J0K8</accession>
<sequence length="240" mass="26010">MFQLNTACRGFLTGAALCVFFSTMPSFGFAQAQGTDQTSSQTTEQVDALANSPEEEADAPETAPAQGFRPIEFSTGTPLNAAVAGGGVNGAGFVILNQDRLFFESAYGKRALEELQEQARALQSENSTLTQDLEAEENELAQNRSNMEPDEFRRRADAFDEKVQAIRAAQDRKLQELGEQEEVARNNFARAIVPVLQAILKERGAAGILDSRVVLLPSPDINITDDAIRLVDQILGDGAE</sequence>
<dbReference type="Proteomes" id="UP001208041">
    <property type="component" value="Unassembled WGS sequence"/>
</dbReference>
<evidence type="ECO:0000313" key="4">
    <source>
        <dbReference type="EMBL" id="MCV6824316.1"/>
    </source>
</evidence>
<organism evidence="4 5">
    <name type="scientific">Halocynthiibacter halioticoli</name>
    <dbReference type="NCBI Taxonomy" id="2986804"/>
    <lineage>
        <taxon>Bacteria</taxon>
        <taxon>Pseudomonadati</taxon>
        <taxon>Pseudomonadota</taxon>
        <taxon>Alphaproteobacteria</taxon>
        <taxon>Rhodobacterales</taxon>
        <taxon>Paracoccaceae</taxon>
        <taxon>Halocynthiibacter</taxon>
    </lineage>
</organism>
<keyword evidence="3" id="KW-0732">Signal</keyword>
<feature type="coiled-coil region" evidence="1">
    <location>
        <begin position="112"/>
        <end position="146"/>
    </location>
</feature>
<evidence type="ECO:0000313" key="5">
    <source>
        <dbReference type="Proteomes" id="UP001208041"/>
    </source>
</evidence>
<dbReference type="Pfam" id="PF03938">
    <property type="entry name" value="OmpH"/>
    <property type="match status" value="1"/>
</dbReference>
<dbReference type="SMART" id="SM00935">
    <property type="entry name" value="OmpH"/>
    <property type="match status" value="1"/>
</dbReference>
<feature type="signal peptide" evidence="3">
    <location>
        <begin position="1"/>
        <end position="32"/>
    </location>
</feature>
<keyword evidence="1" id="KW-0175">Coiled coil</keyword>
<evidence type="ECO:0000256" key="1">
    <source>
        <dbReference type="SAM" id="Coils"/>
    </source>
</evidence>
<name>A0AAE3J0K8_9RHOB</name>
<proteinExistence type="predicted"/>
<dbReference type="GO" id="GO:0051082">
    <property type="term" value="F:unfolded protein binding"/>
    <property type="evidence" value="ECO:0007669"/>
    <property type="project" value="InterPro"/>
</dbReference>
<dbReference type="EMBL" id="JAOYFC010000001">
    <property type="protein sequence ID" value="MCV6824316.1"/>
    <property type="molecule type" value="Genomic_DNA"/>
</dbReference>
<evidence type="ECO:0000256" key="2">
    <source>
        <dbReference type="SAM" id="MobiDB-lite"/>
    </source>
</evidence>
<feature type="chain" id="PRO_5041976390" evidence="3">
    <location>
        <begin position="33"/>
        <end position="240"/>
    </location>
</feature>
<keyword evidence="5" id="KW-1185">Reference proteome</keyword>
<comment type="caution">
    <text evidence="4">The sequence shown here is derived from an EMBL/GenBank/DDBJ whole genome shotgun (WGS) entry which is preliminary data.</text>
</comment>
<feature type="region of interest" description="Disordered" evidence="2">
    <location>
        <begin position="48"/>
        <end position="70"/>
    </location>
</feature>
<dbReference type="InterPro" id="IPR024930">
    <property type="entry name" value="Skp_dom_sf"/>
</dbReference>
<gene>
    <name evidence="4" type="ORF">OH136_07075</name>
</gene>
<dbReference type="AlphaFoldDB" id="A0AAE3J0K8"/>